<dbReference type="AlphaFoldDB" id="A0A9Q1ISG4"/>
<evidence type="ECO:0000313" key="2">
    <source>
        <dbReference type="EMBL" id="KAJ8350600.1"/>
    </source>
</evidence>
<accession>A0A9Q1ISG4</accession>
<name>A0A9Q1ISG4_SYNKA</name>
<proteinExistence type="predicted"/>
<evidence type="ECO:0000313" key="3">
    <source>
        <dbReference type="Proteomes" id="UP001152622"/>
    </source>
</evidence>
<comment type="caution">
    <text evidence="2">The sequence shown here is derived from an EMBL/GenBank/DDBJ whole genome shotgun (WGS) entry which is preliminary data.</text>
</comment>
<organism evidence="2 3">
    <name type="scientific">Synaphobranchus kaupii</name>
    <name type="common">Kaup's arrowtooth eel</name>
    <dbReference type="NCBI Taxonomy" id="118154"/>
    <lineage>
        <taxon>Eukaryota</taxon>
        <taxon>Metazoa</taxon>
        <taxon>Chordata</taxon>
        <taxon>Craniata</taxon>
        <taxon>Vertebrata</taxon>
        <taxon>Euteleostomi</taxon>
        <taxon>Actinopterygii</taxon>
        <taxon>Neopterygii</taxon>
        <taxon>Teleostei</taxon>
        <taxon>Anguilliformes</taxon>
        <taxon>Synaphobranchidae</taxon>
        <taxon>Synaphobranchus</taxon>
    </lineage>
</organism>
<dbReference type="EMBL" id="JAINUF010000009">
    <property type="protein sequence ID" value="KAJ8350600.1"/>
    <property type="molecule type" value="Genomic_DNA"/>
</dbReference>
<dbReference type="Proteomes" id="UP001152622">
    <property type="component" value="Chromosome 9"/>
</dbReference>
<feature type="region of interest" description="Disordered" evidence="1">
    <location>
        <begin position="1"/>
        <end position="21"/>
    </location>
</feature>
<gene>
    <name evidence="2" type="ORF">SKAU_G00257300</name>
</gene>
<protein>
    <submittedName>
        <fullName evidence="2">Uncharacterized protein</fullName>
    </submittedName>
</protein>
<sequence>MTLMELSDIEPSVPEARRSGSLSHISPLVPATTCSDPAFCVRCPSLPLLCPSQSRHAAVPSSRPLQGWASLEVLKTCSRSGPVPGYINPDTIQ</sequence>
<keyword evidence="3" id="KW-1185">Reference proteome</keyword>
<reference evidence="2" key="1">
    <citation type="journal article" date="2023" name="Science">
        <title>Genome structures resolve the early diversification of teleost fishes.</title>
        <authorList>
            <person name="Parey E."/>
            <person name="Louis A."/>
            <person name="Montfort J."/>
            <person name="Bouchez O."/>
            <person name="Roques C."/>
            <person name="Iampietro C."/>
            <person name="Lluch J."/>
            <person name="Castinel A."/>
            <person name="Donnadieu C."/>
            <person name="Desvignes T."/>
            <person name="Floi Bucao C."/>
            <person name="Jouanno E."/>
            <person name="Wen M."/>
            <person name="Mejri S."/>
            <person name="Dirks R."/>
            <person name="Jansen H."/>
            <person name="Henkel C."/>
            <person name="Chen W.J."/>
            <person name="Zahm M."/>
            <person name="Cabau C."/>
            <person name="Klopp C."/>
            <person name="Thompson A.W."/>
            <person name="Robinson-Rechavi M."/>
            <person name="Braasch I."/>
            <person name="Lecointre G."/>
            <person name="Bobe J."/>
            <person name="Postlethwait J.H."/>
            <person name="Berthelot C."/>
            <person name="Roest Crollius H."/>
            <person name="Guiguen Y."/>
        </authorList>
    </citation>
    <scope>NUCLEOTIDE SEQUENCE</scope>
    <source>
        <strain evidence="2">WJC10195</strain>
    </source>
</reference>
<evidence type="ECO:0000256" key="1">
    <source>
        <dbReference type="SAM" id="MobiDB-lite"/>
    </source>
</evidence>